<dbReference type="Gene3D" id="1.10.510.10">
    <property type="entry name" value="Transferase(Phosphotransferase) domain 1"/>
    <property type="match status" value="1"/>
</dbReference>
<dbReference type="PROSITE" id="PS00108">
    <property type="entry name" value="PROTEIN_KINASE_ST"/>
    <property type="match status" value="1"/>
</dbReference>
<dbReference type="RefSeq" id="WP_343058163.1">
    <property type="nucleotide sequence ID" value="NZ_JACHHG010000002.1"/>
</dbReference>
<evidence type="ECO:0000256" key="1">
    <source>
        <dbReference type="ARBA" id="ARBA00022679"/>
    </source>
</evidence>
<keyword evidence="1 6" id="KW-0808">Transferase</keyword>
<evidence type="ECO:0000313" key="6">
    <source>
        <dbReference type="EMBL" id="MBB6097153.1"/>
    </source>
</evidence>
<sequence length="256" mass="29355">MRPDQLQLSTLLHEGPFVRVQLARWQGQRVVVKSLKVDQGPARERFDREGEIAERLEHPNIVRLLARMEGLLVYEYLEGPTLRQLLWRGPLGVESALRYARGMLAGIAYAHAQGVYHLDLKPENIVIESRRGQVKLIDFGGARDVSLSRITHLGQRLGTPHYMAPEQFKGHRDDPRSDLYSIAVVTFEMVVGHPPFEDPLMWLLGRNLEGPPRAALERMPLPLRQWVEWGLERDLEERPASALAYLTELEHVQEEL</sequence>
<evidence type="ECO:0000256" key="4">
    <source>
        <dbReference type="ARBA" id="ARBA00022840"/>
    </source>
</evidence>
<dbReference type="PROSITE" id="PS50011">
    <property type="entry name" value="PROTEIN_KINASE_DOM"/>
    <property type="match status" value="1"/>
</dbReference>
<dbReference type="InterPro" id="IPR011009">
    <property type="entry name" value="Kinase-like_dom_sf"/>
</dbReference>
<keyword evidence="2" id="KW-0547">Nucleotide-binding</keyword>
<gene>
    <name evidence="6" type="ORF">HNR42_000567</name>
</gene>
<keyword evidence="3 6" id="KW-0418">Kinase</keyword>
<dbReference type="EC" id="2.7.11.1" evidence="6"/>
<name>A0A841HWD0_9DEIO</name>
<dbReference type="PANTHER" id="PTHR43289">
    <property type="entry name" value="MITOGEN-ACTIVATED PROTEIN KINASE KINASE KINASE 20-RELATED"/>
    <property type="match status" value="1"/>
</dbReference>
<dbReference type="SUPFAM" id="SSF56112">
    <property type="entry name" value="Protein kinase-like (PK-like)"/>
    <property type="match status" value="1"/>
</dbReference>
<dbReference type="Proteomes" id="UP000569951">
    <property type="component" value="Unassembled WGS sequence"/>
</dbReference>
<feature type="domain" description="Protein kinase" evidence="5">
    <location>
        <begin position="6"/>
        <end position="256"/>
    </location>
</feature>
<comment type="caution">
    <text evidence="6">The sequence shown here is derived from an EMBL/GenBank/DDBJ whole genome shotgun (WGS) entry which is preliminary data.</text>
</comment>
<dbReference type="SMART" id="SM00220">
    <property type="entry name" value="S_TKc"/>
    <property type="match status" value="1"/>
</dbReference>
<proteinExistence type="predicted"/>
<organism evidence="6 7">
    <name type="scientific">Deinobacterium chartae</name>
    <dbReference type="NCBI Taxonomy" id="521158"/>
    <lineage>
        <taxon>Bacteria</taxon>
        <taxon>Thermotogati</taxon>
        <taxon>Deinococcota</taxon>
        <taxon>Deinococci</taxon>
        <taxon>Deinococcales</taxon>
        <taxon>Deinococcaceae</taxon>
        <taxon>Deinobacterium</taxon>
    </lineage>
</organism>
<dbReference type="AlphaFoldDB" id="A0A841HWD0"/>
<dbReference type="PANTHER" id="PTHR43289:SF6">
    <property type="entry name" value="SERINE_THREONINE-PROTEIN KINASE NEKL-3"/>
    <property type="match status" value="1"/>
</dbReference>
<evidence type="ECO:0000313" key="7">
    <source>
        <dbReference type="Proteomes" id="UP000569951"/>
    </source>
</evidence>
<dbReference type="InterPro" id="IPR000719">
    <property type="entry name" value="Prot_kinase_dom"/>
</dbReference>
<keyword evidence="4" id="KW-0067">ATP-binding</keyword>
<accession>A0A841HWD0</accession>
<evidence type="ECO:0000256" key="3">
    <source>
        <dbReference type="ARBA" id="ARBA00022777"/>
    </source>
</evidence>
<dbReference type="Gene3D" id="3.30.200.20">
    <property type="entry name" value="Phosphorylase Kinase, domain 1"/>
    <property type="match status" value="1"/>
</dbReference>
<reference evidence="6 7" key="1">
    <citation type="submission" date="2020-08" db="EMBL/GenBank/DDBJ databases">
        <title>Genomic Encyclopedia of Type Strains, Phase IV (KMG-IV): sequencing the most valuable type-strain genomes for metagenomic binning, comparative biology and taxonomic classification.</title>
        <authorList>
            <person name="Goeker M."/>
        </authorList>
    </citation>
    <scope>NUCLEOTIDE SEQUENCE [LARGE SCALE GENOMIC DNA]</scope>
    <source>
        <strain evidence="6 7">DSM 21458</strain>
    </source>
</reference>
<keyword evidence="7" id="KW-1185">Reference proteome</keyword>
<evidence type="ECO:0000256" key="2">
    <source>
        <dbReference type="ARBA" id="ARBA00022741"/>
    </source>
</evidence>
<protein>
    <submittedName>
        <fullName evidence="6">Serine/threonine-protein kinase</fullName>
        <ecNumber evidence="6">2.7.11.1</ecNumber>
    </submittedName>
</protein>
<dbReference type="GO" id="GO:0004674">
    <property type="term" value="F:protein serine/threonine kinase activity"/>
    <property type="evidence" value="ECO:0007669"/>
    <property type="project" value="UniProtKB-EC"/>
</dbReference>
<dbReference type="InterPro" id="IPR008271">
    <property type="entry name" value="Ser/Thr_kinase_AS"/>
</dbReference>
<dbReference type="GO" id="GO:0005524">
    <property type="term" value="F:ATP binding"/>
    <property type="evidence" value="ECO:0007669"/>
    <property type="project" value="UniProtKB-KW"/>
</dbReference>
<dbReference type="Pfam" id="PF00069">
    <property type="entry name" value="Pkinase"/>
    <property type="match status" value="1"/>
</dbReference>
<evidence type="ECO:0000259" key="5">
    <source>
        <dbReference type="PROSITE" id="PS50011"/>
    </source>
</evidence>
<dbReference type="CDD" id="cd14014">
    <property type="entry name" value="STKc_PknB_like"/>
    <property type="match status" value="1"/>
</dbReference>
<dbReference type="EMBL" id="JACHHG010000002">
    <property type="protein sequence ID" value="MBB6097153.1"/>
    <property type="molecule type" value="Genomic_DNA"/>
</dbReference>